<dbReference type="CDD" id="cd00657">
    <property type="entry name" value="Ferritin_like"/>
    <property type="match status" value="1"/>
</dbReference>
<keyword evidence="1" id="KW-0812">Transmembrane</keyword>
<dbReference type="EMBL" id="CP089982">
    <property type="protein sequence ID" value="WXA97996.1"/>
    <property type="molecule type" value="Genomic_DNA"/>
</dbReference>
<feature type="transmembrane region" description="Helical" evidence="1">
    <location>
        <begin position="20"/>
        <end position="44"/>
    </location>
</feature>
<feature type="transmembrane region" description="Helical" evidence="1">
    <location>
        <begin position="65"/>
        <end position="92"/>
    </location>
</feature>
<dbReference type="InterPro" id="IPR009078">
    <property type="entry name" value="Ferritin-like_SF"/>
</dbReference>
<dbReference type="SUPFAM" id="SSF47240">
    <property type="entry name" value="Ferritin-like"/>
    <property type="match status" value="1"/>
</dbReference>
<gene>
    <name evidence="2" type="ORF">LZC95_14285</name>
</gene>
<dbReference type="Proteomes" id="UP001379533">
    <property type="component" value="Chromosome"/>
</dbReference>
<evidence type="ECO:0000313" key="2">
    <source>
        <dbReference type="EMBL" id="WXA97996.1"/>
    </source>
</evidence>
<keyword evidence="3" id="KW-1185">Reference proteome</keyword>
<evidence type="ECO:0000256" key="1">
    <source>
        <dbReference type="SAM" id="Phobius"/>
    </source>
</evidence>
<keyword evidence="1" id="KW-0472">Membrane</keyword>
<reference evidence="2 3" key="1">
    <citation type="submission" date="2021-12" db="EMBL/GenBank/DDBJ databases">
        <title>Discovery of the Pendulisporaceae a myxobacterial family with distinct sporulation behavior and unique specialized metabolism.</title>
        <authorList>
            <person name="Garcia R."/>
            <person name="Popoff A."/>
            <person name="Bader C.D."/>
            <person name="Loehr J."/>
            <person name="Walesch S."/>
            <person name="Walt C."/>
            <person name="Boldt J."/>
            <person name="Bunk B."/>
            <person name="Haeckl F.J.F.P.J."/>
            <person name="Gunesch A.P."/>
            <person name="Birkelbach J."/>
            <person name="Nuebel U."/>
            <person name="Pietschmann T."/>
            <person name="Bach T."/>
            <person name="Mueller R."/>
        </authorList>
    </citation>
    <scope>NUCLEOTIDE SEQUENCE [LARGE SCALE GENOMIC DNA]</scope>
    <source>
        <strain evidence="2 3">MSr12523</strain>
    </source>
</reference>
<dbReference type="RefSeq" id="WP_394848613.1">
    <property type="nucleotide sequence ID" value="NZ_CP089982.1"/>
</dbReference>
<name>A0ABZ2KH45_9BACT</name>
<proteinExistence type="predicted"/>
<protein>
    <submittedName>
        <fullName evidence="2">Ferritin-like domain-containing protein</fullName>
    </submittedName>
</protein>
<evidence type="ECO:0000313" key="3">
    <source>
        <dbReference type="Proteomes" id="UP001379533"/>
    </source>
</evidence>
<organism evidence="2 3">
    <name type="scientific">Pendulispora brunnea</name>
    <dbReference type="NCBI Taxonomy" id="2905690"/>
    <lineage>
        <taxon>Bacteria</taxon>
        <taxon>Pseudomonadati</taxon>
        <taxon>Myxococcota</taxon>
        <taxon>Myxococcia</taxon>
        <taxon>Myxococcales</taxon>
        <taxon>Sorangiineae</taxon>
        <taxon>Pendulisporaceae</taxon>
        <taxon>Pendulispora</taxon>
    </lineage>
</organism>
<sequence length="383" mass="40604">MTVWVLQTGLLYYWFTDRAVVGFNAILLLAGLQLLITAAAGITVKMLRTRARLLGVPRGGDGAALLFFIVGGIGSVTTLGISALVAFVAFLAAGMAHGRSLRVRGRPVTADVHRSMEWAKGSRPNAAALDAATRDALTELWLHDAKGEHASVPAFSQVAWDLAALGAPPNLLARAHKSALDEIDHAQRCFALASEYAGHPLGPAAMADLNTGMRKRPRNRERALIAVARETLLDGAFLESYSAELARAGLEDATDPAVREVLARIAQDESEHAELAWDILVFCIDAGGAPVARALHETAMAIGELPPAPYRREQLGLVALADPRALCAHGRVGLEKWAPIYAGCRKAILGRLEGLLGTRHNGASLTGERQDSCSANTLGPAST</sequence>
<keyword evidence="1" id="KW-1133">Transmembrane helix</keyword>
<accession>A0ABZ2KH45</accession>